<evidence type="ECO:0000313" key="2">
    <source>
        <dbReference type="Proteomes" id="UP000567179"/>
    </source>
</evidence>
<accession>A0A8H5BTZ6</accession>
<name>A0A8H5BTZ6_9AGAR</name>
<comment type="caution">
    <text evidence="1">The sequence shown here is derived from an EMBL/GenBank/DDBJ whole genome shotgun (WGS) entry which is preliminary data.</text>
</comment>
<dbReference type="AlphaFoldDB" id="A0A8H5BTZ6"/>
<dbReference type="Proteomes" id="UP000567179">
    <property type="component" value="Unassembled WGS sequence"/>
</dbReference>
<dbReference type="EMBL" id="JAACJJ010000002">
    <property type="protein sequence ID" value="KAF5329509.1"/>
    <property type="molecule type" value="Genomic_DNA"/>
</dbReference>
<organism evidence="1 2">
    <name type="scientific">Psilocybe cf. subviscida</name>
    <dbReference type="NCBI Taxonomy" id="2480587"/>
    <lineage>
        <taxon>Eukaryota</taxon>
        <taxon>Fungi</taxon>
        <taxon>Dikarya</taxon>
        <taxon>Basidiomycota</taxon>
        <taxon>Agaricomycotina</taxon>
        <taxon>Agaricomycetes</taxon>
        <taxon>Agaricomycetidae</taxon>
        <taxon>Agaricales</taxon>
        <taxon>Agaricineae</taxon>
        <taxon>Strophariaceae</taxon>
        <taxon>Psilocybe</taxon>
    </lineage>
</organism>
<reference evidence="1 2" key="1">
    <citation type="journal article" date="2020" name="ISME J.">
        <title>Uncovering the hidden diversity of litter-decomposition mechanisms in mushroom-forming fungi.</title>
        <authorList>
            <person name="Floudas D."/>
            <person name="Bentzer J."/>
            <person name="Ahren D."/>
            <person name="Johansson T."/>
            <person name="Persson P."/>
            <person name="Tunlid A."/>
        </authorList>
    </citation>
    <scope>NUCLEOTIDE SEQUENCE [LARGE SCALE GENOMIC DNA]</scope>
    <source>
        <strain evidence="1 2">CBS 101986</strain>
    </source>
</reference>
<gene>
    <name evidence="1" type="ORF">D9619_009327</name>
</gene>
<evidence type="ECO:0000313" key="1">
    <source>
        <dbReference type="EMBL" id="KAF5329509.1"/>
    </source>
</evidence>
<keyword evidence="2" id="KW-1185">Reference proteome</keyword>
<proteinExistence type="predicted"/>
<dbReference type="OrthoDB" id="3038990at2759"/>
<sequence>MRVVDSFSLIAIPASEMLFFLHVRAVYPQPSSRMALYPPVAVHHCELGGDCNQRFDLHVDRIHKYCINGLLASYVTAAAVVPLVNDSVLFGALALRMLRSSYQERSLKGDIKAMVFGEHLPMVSRALLQNGQAYFLLSKYSADEHYGLADLPQHQIRAF</sequence>
<protein>
    <submittedName>
        <fullName evidence="1">Uncharacterized protein</fullName>
    </submittedName>
</protein>